<organism evidence="10 11">
    <name type="scientific">Neorhodopirellula lusitana</name>
    <dbReference type="NCBI Taxonomy" id="445327"/>
    <lineage>
        <taxon>Bacteria</taxon>
        <taxon>Pseudomonadati</taxon>
        <taxon>Planctomycetota</taxon>
        <taxon>Planctomycetia</taxon>
        <taxon>Pirellulales</taxon>
        <taxon>Pirellulaceae</taxon>
        <taxon>Neorhodopirellula</taxon>
    </lineage>
</organism>
<accession>A0ABY1QKN0</accession>
<gene>
    <name evidence="10" type="ORF">SAMN06265222_114106</name>
</gene>
<dbReference type="PANTHER" id="PTHR32439">
    <property type="entry name" value="FERREDOXIN--NITRITE REDUCTASE, CHLOROPLASTIC"/>
    <property type="match status" value="1"/>
</dbReference>
<feature type="domain" description="Nitrite/Sulfite reductase ferredoxin-like" evidence="9">
    <location>
        <begin position="134"/>
        <end position="189"/>
    </location>
</feature>
<evidence type="ECO:0000313" key="10">
    <source>
        <dbReference type="EMBL" id="SMP71754.1"/>
    </source>
</evidence>
<keyword evidence="2" id="KW-0004">4Fe-4S</keyword>
<keyword evidence="6" id="KW-0408">Iron</keyword>
<protein>
    <submittedName>
        <fullName evidence="10">NAD(P)H-dependent nitrite reductase catalytic subunit</fullName>
    </submittedName>
</protein>
<reference evidence="10 11" key="1">
    <citation type="submission" date="2017-05" db="EMBL/GenBank/DDBJ databases">
        <authorList>
            <person name="Varghese N."/>
            <person name="Submissions S."/>
        </authorList>
    </citation>
    <scope>NUCLEOTIDE SEQUENCE [LARGE SCALE GENOMIC DNA]</scope>
    <source>
        <strain evidence="10 11">DSM 25457</strain>
    </source>
</reference>
<keyword evidence="3" id="KW-0349">Heme</keyword>
<dbReference type="Pfam" id="PF01077">
    <property type="entry name" value="NIR_SIR"/>
    <property type="match status" value="2"/>
</dbReference>
<dbReference type="InterPro" id="IPR036136">
    <property type="entry name" value="Nit/Sulf_reduc_fer-like_dom_sf"/>
</dbReference>
<dbReference type="PANTHER" id="PTHR32439:SF0">
    <property type="entry name" value="FERREDOXIN--NITRITE REDUCTASE, CHLOROPLASTIC"/>
    <property type="match status" value="1"/>
</dbReference>
<dbReference type="SUPFAM" id="SSF55124">
    <property type="entry name" value="Nitrite/Sulfite reductase N-terminal domain-like"/>
    <property type="match status" value="2"/>
</dbReference>
<evidence type="ECO:0000259" key="8">
    <source>
        <dbReference type="Pfam" id="PF01077"/>
    </source>
</evidence>
<dbReference type="Pfam" id="PF03460">
    <property type="entry name" value="NIR_SIR_ferr"/>
    <property type="match status" value="2"/>
</dbReference>
<comment type="caution">
    <text evidence="10">The sequence shown here is derived from an EMBL/GenBank/DDBJ whole genome shotgun (WGS) entry which is preliminary data.</text>
</comment>
<evidence type="ECO:0000313" key="11">
    <source>
        <dbReference type="Proteomes" id="UP001158067"/>
    </source>
</evidence>
<feature type="domain" description="Nitrite/Sulfite reductase ferredoxin-like" evidence="9">
    <location>
        <begin position="389"/>
        <end position="454"/>
    </location>
</feature>
<evidence type="ECO:0000256" key="1">
    <source>
        <dbReference type="ARBA" id="ARBA00010429"/>
    </source>
</evidence>
<dbReference type="PRINTS" id="PR00397">
    <property type="entry name" value="SIROHAEM"/>
</dbReference>
<comment type="similarity">
    <text evidence="1">Belongs to the nitrite and sulfite reductase 4Fe-4S domain family.</text>
</comment>
<dbReference type="SUPFAM" id="SSF56014">
    <property type="entry name" value="Nitrite and sulphite reductase 4Fe-4S domain-like"/>
    <property type="match status" value="2"/>
</dbReference>
<dbReference type="EMBL" id="FXUG01000014">
    <property type="protein sequence ID" value="SMP71754.1"/>
    <property type="molecule type" value="Genomic_DNA"/>
</dbReference>
<dbReference type="InterPro" id="IPR006066">
    <property type="entry name" value="NO2/SO3_Rdtase_FeS/sirohaem_BS"/>
</dbReference>
<evidence type="ECO:0000259" key="9">
    <source>
        <dbReference type="Pfam" id="PF03460"/>
    </source>
</evidence>
<feature type="domain" description="Nitrite/sulphite reductase 4Fe-4S" evidence="8">
    <location>
        <begin position="204"/>
        <end position="365"/>
    </location>
</feature>
<evidence type="ECO:0000256" key="2">
    <source>
        <dbReference type="ARBA" id="ARBA00022485"/>
    </source>
</evidence>
<evidence type="ECO:0000256" key="6">
    <source>
        <dbReference type="ARBA" id="ARBA00023004"/>
    </source>
</evidence>
<evidence type="ECO:0000256" key="3">
    <source>
        <dbReference type="ARBA" id="ARBA00022617"/>
    </source>
</evidence>
<dbReference type="PROSITE" id="PS00365">
    <property type="entry name" value="NIR_SIR"/>
    <property type="match status" value="1"/>
</dbReference>
<dbReference type="InterPro" id="IPR051329">
    <property type="entry name" value="NIR_SIR_4Fe-4S"/>
</dbReference>
<dbReference type="InterPro" id="IPR012798">
    <property type="entry name" value="Cbl_synth_CobG-like"/>
</dbReference>
<dbReference type="InterPro" id="IPR045854">
    <property type="entry name" value="NO2/SO3_Rdtase_4Fe4S_sf"/>
</dbReference>
<dbReference type="Proteomes" id="UP001158067">
    <property type="component" value="Unassembled WGS sequence"/>
</dbReference>
<keyword evidence="7" id="KW-0411">Iron-sulfur</keyword>
<keyword evidence="4" id="KW-0479">Metal-binding</keyword>
<keyword evidence="5" id="KW-0560">Oxidoreductase</keyword>
<dbReference type="NCBIfam" id="TIGR02435">
    <property type="entry name" value="CobG"/>
    <property type="match status" value="1"/>
</dbReference>
<sequence length="612" mass="66027">MSDSKAFSEEQKQYLSGFTFGADVARAVSGLPVLSNVAAGGAGGATQINVGGGAATVNGQVLPVGPERIALQAQADTIAAGKKLTKEETAKQAKNPLDMWDEIIGWSDEGVFPKGTDAFLQKFHGLFHVAPAQNSYMMRLRIPGGLSHAWQLAGMSNLADRSAGGYLDVTTRANLQFREIPADQASNMLYGIRELDVISLGSGGDNIRNCTASCLSGIDPDELIETIPLAKRMHNYILNSREMYGLPRKFNIAFDGGGRIASLEDTNDIGFKAVEVTEENADGDLQSGVYFQLTLGGITGHKDFARDTGVLLKPDECVAVAGAIVRVFVKSGDRTDRNKARLKYVLDDWGFDKFIEAVEAEMGKTLRRVDAARVTSVSNEDRQAHVGFHEQKQAGRYYVGVVLPVGRITSDQGRALAAIAEEYGNSEVRWTVWQNLLLPGIREADIDNVKKAILDCGLDYRATSVRAGLVACTGSAGCKYGGADTKATAMQLAAVLDEHLDLDVPINIHLTGCHHSCAQHYIGDIGLIACQVEQGEDMVDGYHVMVGGGWGDRQGIGRPLLEAIVFDDLPLMMVGLIGGYLEQRDDGESFVDFARRKTDDELRAFTCVKEAV</sequence>
<feature type="domain" description="Nitrite/sulphite reductase 4Fe-4S" evidence="8">
    <location>
        <begin position="469"/>
        <end position="567"/>
    </location>
</feature>
<dbReference type="Gene3D" id="3.30.413.10">
    <property type="entry name" value="Sulfite Reductase Hemoprotein, domain 1"/>
    <property type="match status" value="2"/>
</dbReference>
<evidence type="ECO:0000256" key="4">
    <source>
        <dbReference type="ARBA" id="ARBA00022723"/>
    </source>
</evidence>
<dbReference type="NCBIfam" id="NF007126">
    <property type="entry name" value="PRK09567.1"/>
    <property type="match status" value="1"/>
</dbReference>
<dbReference type="RefSeq" id="WP_283434496.1">
    <property type="nucleotide sequence ID" value="NZ_FXUG01000014.1"/>
</dbReference>
<dbReference type="InterPro" id="IPR005117">
    <property type="entry name" value="NiRdtase/SiRdtase_haem-b_fer"/>
</dbReference>
<dbReference type="InterPro" id="IPR006067">
    <property type="entry name" value="NO2/SO3_Rdtase_4Fe4S_dom"/>
</dbReference>
<name>A0ABY1QKN0_9BACT</name>
<proteinExistence type="inferred from homology"/>
<keyword evidence="11" id="KW-1185">Reference proteome</keyword>
<dbReference type="Gene3D" id="3.90.480.10">
    <property type="entry name" value="Sulfite Reductase Hemoprotein,Domain 2"/>
    <property type="match status" value="1"/>
</dbReference>
<evidence type="ECO:0000256" key="5">
    <source>
        <dbReference type="ARBA" id="ARBA00023002"/>
    </source>
</evidence>
<evidence type="ECO:0000256" key="7">
    <source>
        <dbReference type="ARBA" id="ARBA00023014"/>
    </source>
</evidence>